<keyword evidence="3" id="KW-1185">Reference proteome</keyword>
<feature type="region of interest" description="Disordered" evidence="1">
    <location>
        <begin position="13"/>
        <end position="61"/>
    </location>
</feature>
<evidence type="ECO:0000313" key="3">
    <source>
        <dbReference type="Proteomes" id="UP000799757"/>
    </source>
</evidence>
<proteinExistence type="predicted"/>
<dbReference type="Proteomes" id="UP000799757">
    <property type="component" value="Unassembled WGS sequence"/>
</dbReference>
<evidence type="ECO:0000256" key="1">
    <source>
        <dbReference type="SAM" id="MobiDB-lite"/>
    </source>
</evidence>
<accession>A0A6A6WN17</accession>
<protein>
    <submittedName>
        <fullName evidence="2">Uncharacterized protein</fullName>
    </submittedName>
</protein>
<dbReference type="EMBL" id="MU003074">
    <property type="protein sequence ID" value="KAF2785459.1"/>
    <property type="molecule type" value="Genomic_DNA"/>
</dbReference>
<sequence length="228" mass="23821">MSRHRSVALFRASLSAASSPPPSATTPSASGVNGLFGDPNDGQRAASTASSPGRAVEAIGQRAARHDGAGHAAVLLRRGNSQADARARAKRQVAAAVQRALGRHEAAAAAGKSQQRALVLMRGTARRRRARVAANSNPAIAKGWRNRGFVAASPAKNRPPVRCSVRRGACGPGLQSALLSSRASPDEAPSTVHRPPSVPRRPLAACTLWDELPRRTPPAQTQKHKYAG</sequence>
<feature type="region of interest" description="Disordered" evidence="1">
    <location>
        <begin position="174"/>
        <end position="228"/>
    </location>
</feature>
<organism evidence="2 3">
    <name type="scientific">Melanomma pulvis-pyrius CBS 109.77</name>
    <dbReference type="NCBI Taxonomy" id="1314802"/>
    <lineage>
        <taxon>Eukaryota</taxon>
        <taxon>Fungi</taxon>
        <taxon>Dikarya</taxon>
        <taxon>Ascomycota</taxon>
        <taxon>Pezizomycotina</taxon>
        <taxon>Dothideomycetes</taxon>
        <taxon>Pleosporomycetidae</taxon>
        <taxon>Pleosporales</taxon>
        <taxon>Melanommataceae</taxon>
        <taxon>Melanomma</taxon>
    </lineage>
</organism>
<evidence type="ECO:0000313" key="2">
    <source>
        <dbReference type="EMBL" id="KAF2785459.1"/>
    </source>
</evidence>
<reference evidence="2" key="1">
    <citation type="journal article" date="2020" name="Stud. Mycol.">
        <title>101 Dothideomycetes genomes: a test case for predicting lifestyles and emergence of pathogens.</title>
        <authorList>
            <person name="Haridas S."/>
            <person name="Albert R."/>
            <person name="Binder M."/>
            <person name="Bloem J."/>
            <person name="Labutti K."/>
            <person name="Salamov A."/>
            <person name="Andreopoulos B."/>
            <person name="Baker S."/>
            <person name="Barry K."/>
            <person name="Bills G."/>
            <person name="Bluhm B."/>
            <person name="Cannon C."/>
            <person name="Castanera R."/>
            <person name="Culley D."/>
            <person name="Daum C."/>
            <person name="Ezra D."/>
            <person name="Gonzalez J."/>
            <person name="Henrissat B."/>
            <person name="Kuo A."/>
            <person name="Liang C."/>
            <person name="Lipzen A."/>
            <person name="Lutzoni F."/>
            <person name="Magnuson J."/>
            <person name="Mondo S."/>
            <person name="Nolan M."/>
            <person name="Ohm R."/>
            <person name="Pangilinan J."/>
            <person name="Park H.-J."/>
            <person name="Ramirez L."/>
            <person name="Alfaro M."/>
            <person name="Sun H."/>
            <person name="Tritt A."/>
            <person name="Yoshinaga Y."/>
            <person name="Zwiers L.-H."/>
            <person name="Turgeon B."/>
            <person name="Goodwin S."/>
            <person name="Spatafora J."/>
            <person name="Crous P."/>
            <person name="Grigoriev I."/>
        </authorList>
    </citation>
    <scope>NUCLEOTIDE SEQUENCE</scope>
    <source>
        <strain evidence="2">CBS 109.77</strain>
    </source>
</reference>
<name>A0A6A6WN17_9PLEO</name>
<dbReference type="AlphaFoldDB" id="A0A6A6WN17"/>
<gene>
    <name evidence="2" type="ORF">K505DRAFT_369275</name>
</gene>